<proteinExistence type="predicted"/>
<dbReference type="Proteomes" id="UP000829685">
    <property type="component" value="Unassembled WGS sequence"/>
</dbReference>
<evidence type="ECO:0000313" key="1">
    <source>
        <dbReference type="EMBL" id="KAI1849899.1"/>
    </source>
</evidence>
<reference evidence="1" key="1">
    <citation type="submission" date="2021-03" db="EMBL/GenBank/DDBJ databases">
        <title>Revisited historic fungal species revealed as producer of novel bioactive compounds through whole genome sequencing and comparative genomics.</title>
        <authorList>
            <person name="Vignolle G.A."/>
            <person name="Hochenegger N."/>
            <person name="Mach R.L."/>
            <person name="Mach-Aigner A.R."/>
            <person name="Javad Rahimi M."/>
            <person name="Salim K.A."/>
            <person name="Chan C.M."/>
            <person name="Lim L.B.L."/>
            <person name="Cai F."/>
            <person name="Druzhinina I.S."/>
            <person name="U'Ren J.M."/>
            <person name="Derntl C."/>
        </authorList>
    </citation>
    <scope>NUCLEOTIDE SEQUENCE</scope>
    <source>
        <strain evidence="1">TUCIM 5799</strain>
    </source>
</reference>
<dbReference type="EMBL" id="JAFIMR010000072">
    <property type="protein sequence ID" value="KAI1849899.1"/>
    <property type="molecule type" value="Genomic_DNA"/>
</dbReference>
<name>A0A9Q0AFV9_9PEZI</name>
<dbReference type="AlphaFoldDB" id="A0A9Q0AFV9"/>
<protein>
    <submittedName>
        <fullName evidence="1">Uncharacterized protein</fullName>
    </submittedName>
</protein>
<organism evidence="1 2">
    <name type="scientific">Neoarthrinium moseri</name>
    <dbReference type="NCBI Taxonomy" id="1658444"/>
    <lineage>
        <taxon>Eukaryota</taxon>
        <taxon>Fungi</taxon>
        <taxon>Dikarya</taxon>
        <taxon>Ascomycota</taxon>
        <taxon>Pezizomycotina</taxon>
        <taxon>Sordariomycetes</taxon>
        <taxon>Xylariomycetidae</taxon>
        <taxon>Amphisphaeriales</taxon>
        <taxon>Apiosporaceae</taxon>
        <taxon>Neoarthrinium</taxon>
    </lineage>
</organism>
<sequence>MSAIPKLALSRLTFVYCELKFSEEDKLAKAVLDVLKNVGSESSVLSLAPKGTVTTHDEKKQSFECALRYLAGACVECERQGNIVMVQVCKSLGKKFCGRKKFKMVLDTAREVPDIAIDSSDGTRGKLSS</sequence>
<evidence type="ECO:0000313" key="2">
    <source>
        <dbReference type="Proteomes" id="UP000829685"/>
    </source>
</evidence>
<gene>
    <name evidence="1" type="ORF">JX265_013486</name>
</gene>
<accession>A0A9Q0AFV9</accession>
<keyword evidence="2" id="KW-1185">Reference proteome</keyword>
<comment type="caution">
    <text evidence="1">The sequence shown here is derived from an EMBL/GenBank/DDBJ whole genome shotgun (WGS) entry which is preliminary data.</text>
</comment>